<accession>A0ABU5FWZ1</accession>
<organism evidence="1 2">
    <name type="scientific">Streptococcus fermentans</name>
    <dbReference type="NCBI Taxonomy" id="3095082"/>
    <lineage>
        <taxon>Bacteria</taxon>
        <taxon>Bacillati</taxon>
        <taxon>Bacillota</taxon>
        <taxon>Bacilli</taxon>
        <taxon>Lactobacillales</taxon>
        <taxon>Streptococcaceae</taxon>
        <taxon>Streptococcus</taxon>
    </lineage>
</organism>
<dbReference type="Proteomes" id="UP001280591">
    <property type="component" value="Unassembled WGS sequence"/>
</dbReference>
<protein>
    <recommendedName>
        <fullName evidence="3">Lipoprotein</fullName>
    </recommendedName>
</protein>
<evidence type="ECO:0008006" key="3">
    <source>
        <dbReference type="Google" id="ProtNLM"/>
    </source>
</evidence>
<keyword evidence="2" id="KW-1185">Reference proteome</keyword>
<gene>
    <name evidence="1" type="ORF">SPC81_04585</name>
</gene>
<dbReference type="RefSeq" id="WP_320692660.1">
    <property type="nucleotide sequence ID" value="NZ_JAXHDP010000003.1"/>
</dbReference>
<evidence type="ECO:0000313" key="1">
    <source>
        <dbReference type="EMBL" id="MDY4345880.1"/>
    </source>
</evidence>
<evidence type="ECO:0000313" key="2">
    <source>
        <dbReference type="Proteomes" id="UP001280591"/>
    </source>
</evidence>
<dbReference type="EMBL" id="JAXHDP010000003">
    <property type="protein sequence ID" value="MDY4345880.1"/>
    <property type="molecule type" value="Genomic_DNA"/>
</dbReference>
<name>A0ABU5FWZ1_9STRE</name>
<dbReference type="PROSITE" id="PS51257">
    <property type="entry name" value="PROKAR_LIPOPROTEIN"/>
    <property type="match status" value="1"/>
</dbReference>
<sequence>MKFTRLISSLLALGTFLLFLTACQTFSKTQLVVFEYLSFYMSTKSFEEAFGEPNEVVEETATGYRDTWHAEDPYLYKTGRLFYNYDKVNWKNYSGRATFAFSKSHRLQEATIYFPMPSKVQQKEIFYHMTQDIKAEIEALPNFQSLKVDALAGDDVGYRFKVKLKGQREELWVDVYPIENEYVEKPEVDKYPIRVDQFRMYPG</sequence>
<reference evidence="1 2" key="1">
    <citation type="submission" date="2023-11" db="EMBL/GenBank/DDBJ databases">
        <title>Streptococcus wuxiensis sp. nov., Streptococcus jiangnanensis sp. nov., Streptococcus fermentans sp. nov., three novel members of the genus Streptococcus isolated from breast milk.</title>
        <authorList>
            <person name="Zhou Y."/>
            <person name="Yang B."/>
        </authorList>
    </citation>
    <scope>NUCLEOTIDE SEQUENCE [LARGE SCALE GENOMIC DNA]</scope>
    <source>
        <strain evidence="1 2">BJSWXB5TM5</strain>
    </source>
</reference>
<proteinExistence type="predicted"/>
<comment type="caution">
    <text evidence="1">The sequence shown here is derived from an EMBL/GenBank/DDBJ whole genome shotgun (WGS) entry which is preliminary data.</text>
</comment>